<evidence type="ECO:0000313" key="16">
    <source>
        <dbReference type="EMBL" id="AFE07946.1"/>
    </source>
</evidence>
<evidence type="ECO:0000256" key="5">
    <source>
        <dbReference type="ARBA" id="ARBA00022598"/>
    </source>
</evidence>
<dbReference type="NCBIfam" id="NF006367">
    <property type="entry name" value="PRK08591.1"/>
    <property type="match status" value="1"/>
</dbReference>
<reference evidence="17" key="2">
    <citation type="submission" date="2012-03" db="EMBL/GenBank/DDBJ databases">
        <title>Genome sequence of the fruiting myxobacterium Corallococcus coralloides DSM 2259.</title>
        <authorList>
            <person name="Huntley S."/>
            <person name="Zhang Y."/>
            <person name="Treuner-Lange A."/>
            <person name="Sensen C.W."/>
            <person name="Sogaard-Andersen L."/>
        </authorList>
    </citation>
    <scope>NUCLEOTIDE SEQUENCE [LARGE SCALE GENOMIC DNA]</scope>
    <source>
        <strain evidence="17">ATCC 25202 / DSM 2259 / NBRC 100086 / M2</strain>
    </source>
</reference>
<dbReference type="PROSITE" id="PS00867">
    <property type="entry name" value="CPSASE_2"/>
    <property type="match status" value="1"/>
</dbReference>
<evidence type="ECO:0000256" key="7">
    <source>
        <dbReference type="ARBA" id="ARBA00022741"/>
    </source>
</evidence>
<dbReference type="PANTHER" id="PTHR48095">
    <property type="entry name" value="PYRUVATE CARBOXYLASE SUBUNIT A"/>
    <property type="match status" value="1"/>
</dbReference>
<evidence type="ECO:0000256" key="11">
    <source>
        <dbReference type="ARBA" id="ARBA00048600"/>
    </source>
</evidence>
<dbReference type="GO" id="GO:0005524">
    <property type="term" value="F:ATP binding"/>
    <property type="evidence" value="ECO:0007669"/>
    <property type="project" value="UniProtKB-UniRule"/>
</dbReference>
<evidence type="ECO:0000256" key="12">
    <source>
        <dbReference type="PROSITE-ProRule" id="PRU00409"/>
    </source>
</evidence>
<dbReference type="KEGG" id="ccx:COCOR_06267"/>
<evidence type="ECO:0000256" key="2">
    <source>
        <dbReference type="ARBA" id="ARBA00004956"/>
    </source>
</evidence>
<dbReference type="PANTHER" id="PTHR48095:SF2">
    <property type="entry name" value="BIOTIN CARBOXYLASE, CHLOROPLASTIC"/>
    <property type="match status" value="1"/>
</dbReference>
<keyword evidence="13" id="KW-0275">Fatty acid biosynthesis</keyword>
<keyword evidence="13" id="KW-0443">Lipid metabolism</keyword>
<dbReference type="InterPro" id="IPR011054">
    <property type="entry name" value="Rudment_hybrid_motif"/>
</dbReference>
<feature type="domain" description="ATP-grasp" evidence="14">
    <location>
        <begin position="120"/>
        <end position="317"/>
    </location>
</feature>
<proteinExistence type="predicted"/>
<keyword evidence="13" id="KW-0276">Fatty acid metabolism</keyword>
<dbReference type="SMART" id="SM00878">
    <property type="entry name" value="Biotin_carb_C"/>
    <property type="match status" value="1"/>
</dbReference>
<evidence type="ECO:0000256" key="4">
    <source>
        <dbReference type="ARBA" id="ARBA00013263"/>
    </source>
</evidence>
<evidence type="ECO:0000259" key="14">
    <source>
        <dbReference type="PROSITE" id="PS50975"/>
    </source>
</evidence>
<keyword evidence="6" id="KW-0479">Metal-binding</keyword>
<keyword evidence="17" id="KW-1185">Reference proteome</keyword>
<dbReference type="PROSITE" id="PS50979">
    <property type="entry name" value="BC"/>
    <property type="match status" value="1"/>
</dbReference>
<dbReference type="InterPro" id="IPR004549">
    <property type="entry name" value="Acetyl_CoA_COase_biotin_COase"/>
</dbReference>
<keyword evidence="13" id="KW-0444">Lipid biosynthesis</keyword>
<dbReference type="PROSITE" id="PS50975">
    <property type="entry name" value="ATP_GRASP"/>
    <property type="match status" value="1"/>
</dbReference>
<dbReference type="InterPro" id="IPR051602">
    <property type="entry name" value="ACC_Biotin_Carboxylase"/>
</dbReference>
<dbReference type="GO" id="GO:0006633">
    <property type="term" value="P:fatty acid biosynthetic process"/>
    <property type="evidence" value="ECO:0007669"/>
    <property type="project" value="UniProtKB-KW"/>
</dbReference>
<dbReference type="InterPro" id="IPR005479">
    <property type="entry name" value="CPAse_ATP-bd"/>
</dbReference>
<dbReference type="SUPFAM" id="SSF56059">
    <property type="entry name" value="Glutathione synthetase ATP-binding domain-like"/>
    <property type="match status" value="1"/>
</dbReference>
<dbReference type="FunFam" id="3.30.1490.20:FF:000018">
    <property type="entry name" value="Biotin carboxylase"/>
    <property type="match status" value="1"/>
</dbReference>
<keyword evidence="5 13" id="KW-0436">Ligase</keyword>
<dbReference type="HOGENOM" id="CLU_000395_3_2_7"/>
<evidence type="ECO:0000256" key="10">
    <source>
        <dbReference type="ARBA" id="ARBA00023267"/>
    </source>
</evidence>
<dbReference type="OrthoDB" id="9769961at2"/>
<keyword evidence="8 12" id="KW-0067">ATP-binding</keyword>
<evidence type="ECO:0000259" key="15">
    <source>
        <dbReference type="PROSITE" id="PS50979"/>
    </source>
</evidence>
<evidence type="ECO:0000256" key="6">
    <source>
        <dbReference type="ARBA" id="ARBA00022723"/>
    </source>
</evidence>
<evidence type="ECO:0000256" key="13">
    <source>
        <dbReference type="RuleBase" id="RU365063"/>
    </source>
</evidence>
<dbReference type="GO" id="GO:0004075">
    <property type="term" value="F:biotin carboxylase activity"/>
    <property type="evidence" value="ECO:0007669"/>
    <property type="project" value="UniProtKB-EC"/>
</dbReference>
<evidence type="ECO:0000313" key="17">
    <source>
        <dbReference type="Proteomes" id="UP000007587"/>
    </source>
</evidence>
<dbReference type="eggNOG" id="COG0439">
    <property type="taxonomic scope" value="Bacteria"/>
</dbReference>
<dbReference type="Pfam" id="PF00289">
    <property type="entry name" value="Biotin_carb_N"/>
    <property type="match status" value="1"/>
</dbReference>
<dbReference type="EC" id="6.3.4.14" evidence="4 13"/>
<keyword evidence="10 13" id="KW-0092">Biotin</keyword>
<comment type="subunit">
    <text evidence="3 13">Acetyl-CoA carboxylase is a heterohexamer of biotin carboxyl carrier protein, biotin carboxylase and the two subunits of carboxyl transferase in a 2:2 complex.</text>
</comment>
<evidence type="ECO:0000256" key="3">
    <source>
        <dbReference type="ARBA" id="ARBA00011750"/>
    </source>
</evidence>
<dbReference type="InterPro" id="IPR005482">
    <property type="entry name" value="Biotin_COase_C"/>
</dbReference>
<reference evidence="16 17" key="1">
    <citation type="journal article" date="2012" name="J. Bacteriol.">
        <title>Complete Genome Sequence of the Fruiting Myxobacterium Corallococcus coralloides DSM 2259.</title>
        <authorList>
            <person name="Huntley S."/>
            <person name="Zhang Y."/>
            <person name="Treuner-Lange A."/>
            <person name="Kneip S."/>
            <person name="Sensen C.W."/>
            <person name="Sogaard-Andersen L."/>
        </authorList>
    </citation>
    <scope>NUCLEOTIDE SEQUENCE [LARGE SCALE GENOMIC DNA]</scope>
    <source>
        <strain evidence="17">ATCC 25202 / DSM 2259 / NBRC 100086 / M2</strain>
    </source>
</reference>
<dbReference type="InterPro" id="IPR011764">
    <property type="entry name" value="Biotin_carboxylation_dom"/>
</dbReference>
<dbReference type="PROSITE" id="PS00866">
    <property type="entry name" value="CPSASE_1"/>
    <property type="match status" value="1"/>
</dbReference>
<accession>H8MQ34</accession>
<dbReference type="GO" id="GO:2001295">
    <property type="term" value="P:malonyl-CoA biosynthetic process"/>
    <property type="evidence" value="ECO:0007669"/>
    <property type="project" value="UniProtKB-UniPathway"/>
</dbReference>
<dbReference type="SUPFAM" id="SSF51246">
    <property type="entry name" value="Rudiment single hybrid motif"/>
    <property type="match status" value="1"/>
</dbReference>
<dbReference type="RefSeq" id="WP_014399055.1">
    <property type="nucleotide sequence ID" value="NC_017030.1"/>
</dbReference>
<dbReference type="Pfam" id="PF02785">
    <property type="entry name" value="Biotin_carb_C"/>
    <property type="match status" value="1"/>
</dbReference>
<comment type="function">
    <text evidence="1 13">This protein is a component of the acetyl coenzyme A carboxylase complex; first, biotin carboxylase catalyzes the carboxylation of the carrier protein and then the transcarboxylase transfers the carboxyl group to form malonyl-CoA.</text>
</comment>
<dbReference type="InterPro" id="IPR011761">
    <property type="entry name" value="ATP-grasp"/>
</dbReference>
<protein>
    <recommendedName>
        <fullName evidence="4 13">Biotin carboxylase</fullName>
        <ecNumber evidence="4 13">6.3.4.14</ecNumber>
    </recommendedName>
    <alternativeName>
        <fullName evidence="13">Acetyl-coenzyme A carboxylase biotin carboxylase subunit A</fullName>
    </alternativeName>
</protein>
<dbReference type="UniPathway" id="UPA00655">
    <property type="reaction ID" value="UER00711"/>
</dbReference>
<dbReference type="InterPro" id="IPR005481">
    <property type="entry name" value="BC-like_N"/>
</dbReference>
<dbReference type="SUPFAM" id="SSF52440">
    <property type="entry name" value="PreATP-grasp domain"/>
    <property type="match status" value="1"/>
</dbReference>
<evidence type="ECO:0000256" key="9">
    <source>
        <dbReference type="ARBA" id="ARBA00022842"/>
    </source>
</evidence>
<evidence type="ECO:0000256" key="1">
    <source>
        <dbReference type="ARBA" id="ARBA00003761"/>
    </source>
</evidence>
<comment type="pathway">
    <text evidence="2 13">Lipid metabolism; malonyl-CoA biosynthesis; malonyl-CoA from acetyl-CoA: step 1/1.</text>
</comment>
<comment type="catalytic activity">
    <reaction evidence="11 13">
        <text>N(6)-biotinyl-L-lysyl-[protein] + hydrogencarbonate + ATP = N(6)-carboxybiotinyl-L-lysyl-[protein] + ADP + phosphate + H(+)</text>
        <dbReference type="Rhea" id="RHEA:13501"/>
        <dbReference type="Rhea" id="RHEA-COMP:10505"/>
        <dbReference type="Rhea" id="RHEA-COMP:10506"/>
        <dbReference type="ChEBI" id="CHEBI:15378"/>
        <dbReference type="ChEBI" id="CHEBI:17544"/>
        <dbReference type="ChEBI" id="CHEBI:30616"/>
        <dbReference type="ChEBI" id="CHEBI:43474"/>
        <dbReference type="ChEBI" id="CHEBI:83144"/>
        <dbReference type="ChEBI" id="CHEBI:83145"/>
        <dbReference type="ChEBI" id="CHEBI:456216"/>
        <dbReference type="EC" id="6.3.4.14"/>
    </reaction>
</comment>
<dbReference type="FunCoup" id="H8MQ34">
    <property type="interactions" value="532"/>
</dbReference>
<dbReference type="STRING" id="1144275.COCOR_06267"/>
<dbReference type="FunFam" id="3.40.50.20:FF:000010">
    <property type="entry name" value="Propionyl-CoA carboxylase subunit alpha"/>
    <property type="match status" value="1"/>
</dbReference>
<dbReference type="NCBIfam" id="TIGR00514">
    <property type="entry name" value="accC"/>
    <property type="match status" value="1"/>
</dbReference>
<dbReference type="Gene3D" id="3.30.470.20">
    <property type="entry name" value="ATP-grasp fold, B domain"/>
    <property type="match status" value="1"/>
</dbReference>
<keyword evidence="9" id="KW-0460">Magnesium</keyword>
<gene>
    <name evidence="16" type="primary">accC2</name>
    <name evidence="16" type="ordered locus">COCOR_06267</name>
</gene>
<dbReference type="GO" id="GO:0046872">
    <property type="term" value="F:metal ion binding"/>
    <property type="evidence" value="ECO:0007669"/>
    <property type="project" value="UniProtKB-KW"/>
</dbReference>
<dbReference type="Pfam" id="PF02786">
    <property type="entry name" value="CPSase_L_D2"/>
    <property type="match status" value="1"/>
</dbReference>
<sequence length="461" mass="51306">MFKKVLVANRGEIALRVIRACRELGIATVAVHSTADANALHVRFADEAVCIGPPPSKESYLNVPQLLSAAEITRADAIHPGYGFLSENAEFAEVCENCKIRFIGPRPEMLRLMGNKVRARAAAREAGLPLLPGSPGVVKDPREAEAFAKEIGFPVILKAAAGGGGKGMKIVREPGVLAQAFSTAQAEALASFNNGDLYIERYVEKPRHIEIQIVADEHGNVIHLNERECSVQRRHQKLIEESPSPALTPELRQRMGEVSVAAMKKIRYNNVGTIEYLLDERGEFYFMEMNTRIQVEHPVTELVTGVDLVREQIRMAYGHPLRFKQEDVQIRGHAIECRVNAEDPVTFAPWPGKITGYSVPGGYGVRVDSAAYENYTVLPHYDSLLSKLIVHAEDRETAIRRMQRALSEYVVEGIRTNIPFHRAALAEESFQEGNYDTRFVERLLASETGSRRLKKAVEETP</sequence>
<organism evidence="16 17">
    <name type="scientific">Corallococcus coralloides (strain ATCC 25202 / DSM 2259 / NBRC 100086 / M2)</name>
    <name type="common">Myxococcus coralloides</name>
    <dbReference type="NCBI Taxonomy" id="1144275"/>
    <lineage>
        <taxon>Bacteria</taxon>
        <taxon>Pseudomonadati</taxon>
        <taxon>Myxococcota</taxon>
        <taxon>Myxococcia</taxon>
        <taxon>Myxococcales</taxon>
        <taxon>Cystobacterineae</taxon>
        <taxon>Myxococcaceae</taxon>
        <taxon>Corallococcus</taxon>
    </lineage>
</organism>
<dbReference type="InParanoid" id="H8MQ34"/>
<keyword evidence="7 12" id="KW-0547">Nucleotide-binding</keyword>
<evidence type="ECO:0000256" key="8">
    <source>
        <dbReference type="ARBA" id="ARBA00022840"/>
    </source>
</evidence>
<dbReference type="AlphaFoldDB" id="H8MQ34"/>
<dbReference type="Proteomes" id="UP000007587">
    <property type="component" value="Chromosome"/>
</dbReference>
<feature type="domain" description="Biotin carboxylation" evidence="15">
    <location>
        <begin position="1"/>
        <end position="445"/>
    </location>
</feature>
<name>H8MQ34_CORCM</name>
<dbReference type="EMBL" id="CP003389">
    <property type="protein sequence ID" value="AFE07946.1"/>
    <property type="molecule type" value="Genomic_DNA"/>
</dbReference>
<dbReference type="InterPro" id="IPR016185">
    <property type="entry name" value="PreATP-grasp_dom_sf"/>
</dbReference>